<accession>A0AA47NP81</accession>
<evidence type="ECO:0000313" key="2">
    <source>
        <dbReference type="Proteomes" id="UP001174136"/>
    </source>
</evidence>
<keyword evidence="2" id="KW-1185">Reference proteome</keyword>
<protein>
    <submittedName>
        <fullName evidence="1">Uncharacterized protein</fullName>
    </submittedName>
</protein>
<dbReference type="EMBL" id="JAOPHQ010006267">
    <property type="protein sequence ID" value="KAK0132378.1"/>
    <property type="molecule type" value="Genomic_DNA"/>
</dbReference>
<name>A0AA47NP81_MERPO</name>
<proteinExistence type="predicted"/>
<sequence length="164" mass="18251">MNVEAVLQQKRLRSTRRRFAYEAPDESDALKRLETTFFNVVVDCAIQSLDDRSGEGISPAVLFLVFSSLPCHQLWSSLEMIWMMSPTQKRTPASLQGMSSSRADAGHVLEVHVPGGALRGVSVENLATDPAQNRLQQRGPALRITYAWMTNRPVHSPAFLALFP</sequence>
<gene>
    <name evidence="1" type="ORF">N1851_032744</name>
</gene>
<organism evidence="1 2">
    <name type="scientific">Merluccius polli</name>
    <name type="common">Benguela hake</name>
    <name type="synonym">Merluccius cadenati</name>
    <dbReference type="NCBI Taxonomy" id="89951"/>
    <lineage>
        <taxon>Eukaryota</taxon>
        <taxon>Metazoa</taxon>
        <taxon>Chordata</taxon>
        <taxon>Craniata</taxon>
        <taxon>Vertebrata</taxon>
        <taxon>Euteleostomi</taxon>
        <taxon>Actinopterygii</taxon>
        <taxon>Neopterygii</taxon>
        <taxon>Teleostei</taxon>
        <taxon>Neoteleostei</taxon>
        <taxon>Acanthomorphata</taxon>
        <taxon>Zeiogadaria</taxon>
        <taxon>Gadariae</taxon>
        <taxon>Gadiformes</taxon>
        <taxon>Gadoidei</taxon>
        <taxon>Merlucciidae</taxon>
        <taxon>Merluccius</taxon>
    </lineage>
</organism>
<comment type="caution">
    <text evidence="1">The sequence shown here is derived from an EMBL/GenBank/DDBJ whole genome shotgun (WGS) entry which is preliminary data.</text>
</comment>
<evidence type="ECO:0000313" key="1">
    <source>
        <dbReference type="EMBL" id="KAK0132378.1"/>
    </source>
</evidence>
<dbReference type="AlphaFoldDB" id="A0AA47NP81"/>
<reference evidence="1" key="1">
    <citation type="journal article" date="2023" name="Front. Mar. Sci.">
        <title>A new Merluccius polli reference genome to investigate the effects of global change in West African waters.</title>
        <authorList>
            <person name="Mateo J.L."/>
            <person name="Blanco-Fernandez C."/>
            <person name="Garcia-Vazquez E."/>
            <person name="Machado-Schiaffino G."/>
        </authorList>
    </citation>
    <scope>NUCLEOTIDE SEQUENCE</scope>
    <source>
        <strain evidence="1">C29</strain>
        <tissue evidence="1">Fin</tissue>
    </source>
</reference>
<dbReference type="Proteomes" id="UP001174136">
    <property type="component" value="Unassembled WGS sequence"/>
</dbReference>